<evidence type="ECO:0000256" key="7">
    <source>
        <dbReference type="ARBA" id="ARBA00022989"/>
    </source>
</evidence>
<evidence type="ECO:0000256" key="2">
    <source>
        <dbReference type="ARBA" id="ARBA00022448"/>
    </source>
</evidence>
<evidence type="ECO:0000256" key="10">
    <source>
        <dbReference type="ARBA" id="ARBA00023303"/>
    </source>
</evidence>
<keyword evidence="9 13" id="KW-0472">Membrane</keyword>
<feature type="transmembrane region" description="Helical" evidence="13">
    <location>
        <begin position="137"/>
        <end position="156"/>
    </location>
</feature>
<evidence type="ECO:0000259" key="15">
    <source>
        <dbReference type="Pfam" id="PF17655"/>
    </source>
</evidence>
<evidence type="ECO:0000256" key="11">
    <source>
        <dbReference type="RuleBase" id="RU003822"/>
    </source>
</evidence>
<organism evidence="16 17">
    <name type="scientific">Acanthoscelides obtectus</name>
    <name type="common">Bean weevil</name>
    <name type="synonym">Bruchus obtectus</name>
    <dbReference type="NCBI Taxonomy" id="200917"/>
    <lineage>
        <taxon>Eukaryota</taxon>
        <taxon>Metazoa</taxon>
        <taxon>Ecdysozoa</taxon>
        <taxon>Arthropoda</taxon>
        <taxon>Hexapoda</taxon>
        <taxon>Insecta</taxon>
        <taxon>Pterygota</taxon>
        <taxon>Neoptera</taxon>
        <taxon>Endopterygota</taxon>
        <taxon>Coleoptera</taxon>
        <taxon>Polyphaga</taxon>
        <taxon>Cucujiformia</taxon>
        <taxon>Chrysomeloidea</taxon>
        <taxon>Chrysomelidae</taxon>
        <taxon>Bruchinae</taxon>
        <taxon>Bruchini</taxon>
        <taxon>Acanthoscelides</taxon>
    </lineage>
</organism>
<comment type="similarity">
    <text evidence="11">Belongs to the inward rectifier-type potassium channel (TC 1.A.2.1) family.</text>
</comment>
<protein>
    <submittedName>
        <fullName evidence="16">Uncharacterized protein</fullName>
    </submittedName>
</protein>
<feature type="domain" description="Inward rectifier potassium channel C-terminal" evidence="15">
    <location>
        <begin position="137"/>
        <end position="308"/>
    </location>
</feature>
<dbReference type="InterPro" id="IPR040445">
    <property type="entry name" value="Kir_TM"/>
</dbReference>
<feature type="region of interest" description="Disordered" evidence="12">
    <location>
        <begin position="309"/>
        <end position="330"/>
    </location>
</feature>
<dbReference type="GO" id="GO:0005242">
    <property type="term" value="F:inward rectifier potassium channel activity"/>
    <property type="evidence" value="ECO:0007669"/>
    <property type="project" value="InterPro"/>
</dbReference>
<comment type="caution">
    <text evidence="16">The sequence shown here is derived from an EMBL/GenBank/DDBJ whole genome shotgun (WGS) entry which is preliminary data.</text>
</comment>
<feature type="transmembrane region" description="Helical" evidence="13">
    <location>
        <begin position="75"/>
        <end position="95"/>
    </location>
</feature>
<dbReference type="GO" id="GO:0034765">
    <property type="term" value="P:regulation of monoatomic ion transmembrane transport"/>
    <property type="evidence" value="ECO:0007669"/>
    <property type="project" value="TreeGrafter"/>
</dbReference>
<evidence type="ECO:0000256" key="5">
    <source>
        <dbReference type="ARBA" id="ARBA00022882"/>
    </source>
</evidence>
<dbReference type="EMBL" id="CAKOFQ010008558">
    <property type="protein sequence ID" value="CAH2014815.1"/>
    <property type="molecule type" value="Genomic_DNA"/>
</dbReference>
<keyword evidence="17" id="KW-1185">Reference proteome</keyword>
<evidence type="ECO:0000256" key="4">
    <source>
        <dbReference type="ARBA" id="ARBA00022692"/>
    </source>
</evidence>
<dbReference type="InterPro" id="IPR041647">
    <property type="entry name" value="IRK_C"/>
</dbReference>
<comment type="subcellular location">
    <subcellularLocation>
        <location evidence="1 11">Membrane</location>
        <topology evidence="1 11">Multi-pass membrane protein</topology>
    </subcellularLocation>
</comment>
<dbReference type="Gene3D" id="2.60.40.1400">
    <property type="entry name" value="G protein-activated inward rectifier potassium channel 1"/>
    <property type="match status" value="1"/>
</dbReference>
<evidence type="ECO:0000259" key="14">
    <source>
        <dbReference type="Pfam" id="PF01007"/>
    </source>
</evidence>
<name>A0A9P0Q941_ACAOB</name>
<proteinExistence type="inferred from homology"/>
<keyword evidence="6 11" id="KW-0630">Potassium</keyword>
<keyword evidence="3 11" id="KW-0633">Potassium transport</keyword>
<keyword evidence="2 11" id="KW-0813">Transport</keyword>
<dbReference type="PANTHER" id="PTHR11767">
    <property type="entry name" value="INWARD RECTIFIER POTASSIUM CHANNEL"/>
    <property type="match status" value="1"/>
</dbReference>
<dbReference type="GO" id="GO:1990573">
    <property type="term" value="P:potassium ion import across plasma membrane"/>
    <property type="evidence" value="ECO:0007669"/>
    <property type="project" value="TreeGrafter"/>
</dbReference>
<reference evidence="16" key="1">
    <citation type="submission" date="2022-03" db="EMBL/GenBank/DDBJ databases">
        <authorList>
            <person name="Sayadi A."/>
        </authorList>
    </citation>
    <scope>NUCLEOTIDE SEQUENCE</scope>
</reference>
<keyword evidence="7 13" id="KW-1133">Transmembrane helix</keyword>
<keyword evidence="4 11" id="KW-0812">Transmembrane</keyword>
<evidence type="ECO:0000256" key="6">
    <source>
        <dbReference type="ARBA" id="ARBA00022958"/>
    </source>
</evidence>
<dbReference type="Pfam" id="PF17655">
    <property type="entry name" value="IRK_C"/>
    <property type="match status" value="1"/>
</dbReference>
<dbReference type="InterPro" id="IPR016449">
    <property type="entry name" value="K_chnl_inward-rec_Kir"/>
</dbReference>
<dbReference type="InterPro" id="IPR013518">
    <property type="entry name" value="K_chnl_inward-rec_Kir_cyto"/>
</dbReference>
<feature type="compositionally biased region" description="Low complexity" evidence="12">
    <location>
        <begin position="311"/>
        <end position="320"/>
    </location>
</feature>
<evidence type="ECO:0000256" key="3">
    <source>
        <dbReference type="ARBA" id="ARBA00022538"/>
    </source>
</evidence>
<dbReference type="GO" id="GO:0005886">
    <property type="term" value="C:plasma membrane"/>
    <property type="evidence" value="ECO:0007669"/>
    <property type="project" value="TreeGrafter"/>
</dbReference>
<keyword evidence="5 11" id="KW-0851">Voltage-gated channel</keyword>
<evidence type="ECO:0000256" key="13">
    <source>
        <dbReference type="SAM" id="Phobius"/>
    </source>
</evidence>
<dbReference type="InterPro" id="IPR014756">
    <property type="entry name" value="Ig_E-set"/>
</dbReference>
<evidence type="ECO:0000313" key="17">
    <source>
        <dbReference type="Proteomes" id="UP001152888"/>
    </source>
</evidence>
<keyword evidence="8 11" id="KW-0406">Ion transport</keyword>
<evidence type="ECO:0000256" key="8">
    <source>
        <dbReference type="ARBA" id="ARBA00023065"/>
    </source>
</evidence>
<accession>A0A9P0Q941</accession>
<dbReference type="GO" id="GO:0034702">
    <property type="term" value="C:monoatomic ion channel complex"/>
    <property type="evidence" value="ECO:0007669"/>
    <property type="project" value="UniProtKB-KW"/>
</dbReference>
<evidence type="ECO:0000256" key="12">
    <source>
        <dbReference type="SAM" id="MobiDB-lite"/>
    </source>
</evidence>
<feature type="domain" description="Potassium channel inwardly rectifying transmembrane" evidence="14">
    <location>
        <begin position="35"/>
        <end position="103"/>
    </location>
</feature>
<evidence type="ECO:0000256" key="9">
    <source>
        <dbReference type="ARBA" id="ARBA00023136"/>
    </source>
</evidence>
<dbReference type="PRINTS" id="PR01320">
    <property type="entry name" value="KIRCHANNEL"/>
</dbReference>
<evidence type="ECO:0000313" key="16">
    <source>
        <dbReference type="EMBL" id="CAH2014815.1"/>
    </source>
</evidence>
<dbReference type="SUPFAM" id="SSF81296">
    <property type="entry name" value="E set domains"/>
    <property type="match status" value="1"/>
</dbReference>
<dbReference type="AlphaFoldDB" id="A0A9P0Q941"/>
<gene>
    <name evidence="16" type="ORF">ACAOBT_LOCUS34365</name>
</gene>
<dbReference type="PANTHER" id="PTHR11767:SF113">
    <property type="entry name" value="INWARDLY RECTIFYING POTASSIUM CHANNEL 2, ISOFORM D"/>
    <property type="match status" value="1"/>
</dbReference>
<sequence length="407" mass="47022">MMDRITWVANKTLDLRRKPYGLFIRDTKLKRRAILKNGEYNVLQPKFPNRYWNYLRDPYTSLVDAEWKWNLQAMAIGFLGCWLTFALLWWLIAFVHTDLQDDHLPDRQGETGTIIDSFTVGAVIAKLTRPTMSNNTIMFTRNAVICLMDGVLCLMFRLGDLRKRKLIGVSISAILIRTKRTREGERLDNYETPLELQCDDMGSDIFFLWPMTVVHKIDADSPFYNLSASQMLNENFEIVVTLEGSIESTGQGTNAKTSYLSCEILWGQKFVNLVSFNEKHQSYEADFKLFDKMEWVETPFCSAAEYEAQGNEENNTKTTEGNSITYTDSTKKEKEDTLQCNGVAEDTVAKHGNEFEEHELSKAHQESGDWEYGKQRIPVYQDVIYEEDECEDSDERADTPPFPVTWV</sequence>
<evidence type="ECO:0000256" key="1">
    <source>
        <dbReference type="ARBA" id="ARBA00004141"/>
    </source>
</evidence>
<dbReference type="Pfam" id="PF01007">
    <property type="entry name" value="IRK"/>
    <property type="match status" value="1"/>
</dbReference>
<dbReference type="Gene3D" id="1.10.287.70">
    <property type="match status" value="1"/>
</dbReference>
<keyword evidence="10 11" id="KW-0407">Ion channel</keyword>
<feature type="region of interest" description="Disordered" evidence="12">
    <location>
        <begin position="388"/>
        <end position="407"/>
    </location>
</feature>
<dbReference type="Proteomes" id="UP001152888">
    <property type="component" value="Unassembled WGS sequence"/>
</dbReference>